<dbReference type="Proteomes" id="UP001302745">
    <property type="component" value="Unassembled WGS sequence"/>
</dbReference>
<dbReference type="GO" id="GO:0003924">
    <property type="term" value="F:GTPase activity"/>
    <property type="evidence" value="ECO:0007669"/>
    <property type="project" value="InterPro"/>
</dbReference>
<protein>
    <submittedName>
        <fullName evidence="2">Dynamin central region-domain-containing protein</fullName>
    </submittedName>
</protein>
<evidence type="ECO:0000313" key="3">
    <source>
        <dbReference type="Proteomes" id="UP001302745"/>
    </source>
</evidence>
<dbReference type="SUPFAM" id="SSF52540">
    <property type="entry name" value="P-loop containing nucleoside triphosphate hydrolases"/>
    <property type="match status" value="1"/>
</dbReference>
<dbReference type="Gene3D" id="3.40.50.300">
    <property type="entry name" value="P-loop containing nucleotide triphosphate hydrolases"/>
    <property type="match status" value="2"/>
</dbReference>
<dbReference type="Pfam" id="PF01031">
    <property type="entry name" value="Dynamin_M"/>
    <property type="match status" value="1"/>
</dbReference>
<dbReference type="GO" id="GO:0008017">
    <property type="term" value="F:microtubule binding"/>
    <property type="evidence" value="ECO:0007669"/>
    <property type="project" value="TreeGrafter"/>
</dbReference>
<dbReference type="GO" id="GO:0005739">
    <property type="term" value="C:mitochondrion"/>
    <property type="evidence" value="ECO:0007669"/>
    <property type="project" value="TreeGrafter"/>
</dbReference>
<dbReference type="InterPro" id="IPR000375">
    <property type="entry name" value="Dynamin_stalk"/>
</dbReference>
<dbReference type="Gene3D" id="1.20.120.1240">
    <property type="entry name" value="Dynamin, middle domain"/>
    <property type="match status" value="1"/>
</dbReference>
<feature type="domain" description="GED" evidence="1">
    <location>
        <begin position="511"/>
        <end position="599"/>
    </location>
</feature>
<accession>A0AAN7A1Z6</accession>
<sequence length="599" mass="67977">MGAVAKKEPLDGLGNHIYLEKQDKLREIGVDIPTSQQTSDRRDRLRGFRHERDDFDGKTLAGVIEVANTAMGIRSGKSKDDTSLPMFSDDILKVEISGPERPHLTVIDVPGLFQVTDQGITTDLDKAKVETMVRRYMENERNTFKLGYFIVRNRGADEDTLSIAECQMKEKAKFAETQWAELVKLGRTGVEALRAELQTLLTELARRELPKQRSEVEQRLSECRKKLEAMGAPRDNSASQRECLVRLASQFERIVRDALDGRYDGNPIFSDKPELRLATEIVDLNEGFSDVMWKKGHKWEFVTESSEDVSEGPLEYEKMANAIQASVSSIPELQHLVCANTVYPAPSDESILDHIGKYYKESRGPELGTFGGSLLAMTFRAQASKWRNIVMAHVETVIVVVHRFIKTLLNKTFGDQRMREELWGSVLLEKLQAAYVRAKDQAGFLLDIEINGRPRTFNHYFNDNVEKSRTEGLTRAIKKSARCDRPHNFIEIHPSAVVQMVTKKNNSEQTKEDIHNNLKSYYKVSRKRFVDVICRQVVDHFLLDGSGSPLNVLTSELIATMSDAQLDMIAGEDATTKREREQLRSEIQGLEAARKVLRD</sequence>
<reference evidence="2" key="2">
    <citation type="submission" date="2023-05" db="EMBL/GenBank/DDBJ databases">
        <authorList>
            <consortium name="Lawrence Berkeley National Laboratory"/>
            <person name="Steindorff A."/>
            <person name="Hensen N."/>
            <person name="Bonometti L."/>
            <person name="Westerberg I."/>
            <person name="Brannstrom I.O."/>
            <person name="Guillou S."/>
            <person name="Cros-Aarteil S."/>
            <person name="Calhoun S."/>
            <person name="Haridas S."/>
            <person name="Kuo A."/>
            <person name="Mondo S."/>
            <person name="Pangilinan J."/>
            <person name="Riley R."/>
            <person name="Labutti K."/>
            <person name="Andreopoulos B."/>
            <person name="Lipzen A."/>
            <person name="Chen C."/>
            <person name="Yanf M."/>
            <person name="Daum C."/>
            <person name="Ng V."/>
            <person name="Clum A."/>
            <person name="Ohm R."/>
            <person name="Martin F."/>
            <person name="Silar P."/>
            <person name="Natvig D."/>
            <person name="Lalanne C."/>
            <person name="Gautier V."/>
            <person name="Ament-Velasquez S.L."/>
            <person name="Kruys A."/>
            <person name="Hutchinson M.I."/>
            <person name="Powell A.J."/>
            <person name="Barry K."/>
            <person name="Miller A.N."/>
            <person name="Grigoriev I.V."/>
            <person name="Debuchy R."/>
            <person name="Gladieux P."/>
            <person name="Thoren M.H."/>
            <person name="Johannesson H."/>
        </authorList>
    </citation>
    <scope>NUCLEOTIDE SEQUENCE</scope>
    <source>
        <strain evidence="2">CBS 538.74</strain>
    </source>
</reference>
<proteinExistence type="predicted"/>
<dbReference type="InterPro" id="IPR027417">
    <property type="entry name" value="P-loop_NTPase"/>
</dbReference>
<dbReference type="Pfam" id="PF02212">
    <property type="entry name" value="GED"/>
    <property type="match status" value="1"/>
</dbReference>
<dbReference type="GO" id="GO:0000266">
    <property type="term" value="P:mitochondrial fission"/>
    <property type="evidence" value="ECO:0007669"/>
    <property type="project" value="TreeGrafter"/>
</dbReference>
<dbReference type="GO" id="GO:0005874">
    <property type="term" value="C:microtubule"/>
    <property type="evidence" value="ECO:0007669"/>
    <property type="project" value="TreeGrafter"/>
</dbReference>
<gene>
    <name evidence="2" type="ORF">C8A00DRAFT_40320</name>
</gene>
<evidence type="ECO:0000259" key="1">
    <source>
        <dbReference type="PROSITE" id="PS51388"/>
    </source>
</evidence>
<comment type="caution">
    <text evidence="2">The sequence shown here is derived from an EMBL/GenBank/DDBJ whole genome shotgun (WGS) entry which is preliminary data.</text>
</comment>
<dbReference type="InterPro" id="IPR020850">
    <property type="entry name" value="GED_dom"/>
</dbReference>
<evidence type="ECO:0000313" key="2">
    <source>
        <dbReference type="EMBL" id="KAK4157356.1"/>
    </source>
</evidence>
<dbReference type="AlphaFoldDB" id="A0AAN7A1Z6"/>
<organism evidence="2 3">
    <name type="scientific">Chaetomidium leptoderma</name>
    <dbReference type="NCBI Taxonomy" id="669021"/>
    <lineage>
        <taxon>Eukaryota</taxon>
        <taxon>Fungi</taxon>
        <taxon>Dikarya</taxon>
        <taxon>Ascomycota</taxon>
        <taxon>Pezizomycotina</taxon>
        <taxon>Sordariomycetes</taxon>
        <taxon>Sordariomycetidae</taxon>
        <taxon>Sordariales</taxon>
        <taxon>Chaetomiaceae</taxon>
        <taxon>Chaetomidium</taxon>
    </lineage>
</organism>
<dbReference type="EMBL" id="MU856852">
    <property type="protein sequence ID" value="KAK4157356.1"/>
    <property type="molecule type" value="Genomic_DNA"/>
</dbReference>
<dbReference type="GO" id="GO:0006897">
    <property type="term" value="P:endocytosis"/>
    <property type="evidence" value="ECO:0007669"/>
    <property type="project" value="TreeGrafter"/>
</dbReference>
<dbReference type="GO" id="GO:0016559">
    <property type="term" value="P:peroxisome fission"/>
    <property type="evidence" value="ECO:0007669"/>
    <property type="project" value="TreeGrafter"/>
</dbReference>
<reference evidence="2" key="1">
    <citation type="journal article" date="2023" name="Mol. Phylogenet. Evol.">
        <title>Genome-scale phylogeny and comparative genomics of the fungal order Sordariales.</title>
        <authorList>
            <person name="Hensen N."/>
            <person name="Bonometti L."/>
            <person name="Westerberg I."/>
            <person name="Brannstrom I.O."/>
            <person name="Guillou S."/>
            <person name="Cros-Aarteil S."/>
            <person name="Calhoun S."/>
            <person name="Haridas S."/>
            <person name="Kuo A."/>
            <person name="Mondo S."/>
            <person name="Pangilinan J."/>
            <person name="Riley R."/>
            <person name="LaButti K."/>
            <person name="Andreopoulos B."/>
            <person name="Lipzen A."/>
            <person name="Chen C."/>
            <person name="Yan M."/>
            <person name="Daum C."/>
            <person name="Ng V."/>
            <person name="Clum A."/>
            <person name="Steindorff A."/>
            <person name="Ohm R.A."/>
            <person name="Martin F."/>
            <person name="Silar P."/>
            <person name="Natvig D.O."/>
            <person name="Lalanne C."/>
            <person name="Gautier V."/>
            <person name="Ament-Velasquez S.L."/>
            <person name="Kruys A."/>
            <person name="Hutchinson M.I."/>
            <person name="Powell A.J."/>
            <person name="Barry K."/>
            <person name="Miller A.N."/>
            <person name="Grigoriev I.V."/>
            <person name="Debuchy R."/>
            <person name="Gladieux P."/>
            <person name="Hiltunen Thoren M."/>
            <person name="Johannesson H."/>
        </authorList>
    </citation>
    <scope>NUCLEOTIDE SEQUENCE</scope>
    <source>
        <strain evidence="2">CBS 538.74</strain>
    </source>
</reference>
<keyword evidence="3" id="KW-1185">Reference proteome</keyword>
<dbReference type="PROSITE" id="PS51388">
    <property type="entry name" value="GED"/>
    <property type="match status" value="1"/>
</dbReference>
<dbReference type="InterPro" id="IPR003130">
    <property type="entry name" value="GED"/>
</dbReference>
<dbReference type="GO" id="GO:0005525">
    <property type="term" value="F:GTP binding"/>
    <property type="evidence" value="ECO:0007669"/>
    <property type="project" value="InterPro"/>
</dbReference>
<dbReference type="GO" id="GO:0048312">
    <property type="term" value="P:intracellular distribution of mitochondria"/>
    <property type="evidence" value="ECO:0007669"/>
    <property type="project" value="TreeGrafter"/>
</dbReference>
<name>A0AAN7A1Z6_9PEZI</name>
<dbReference type="InterPro" id="IPR022812">
    <property type="entry name" value="Dynamin"/>
</dbReference>
<dbReference type="PANTHER" id="PTHR11566:SF215">
    <property type="entry name" value="DYNAMIN GTPASE"/>
    <property type="match status" value="1"/>
</dbReference>
<dbReference type="GO" id="GO:0016020">
    <property type="term" value="C:membrane"/>
    <property type="evidence" value="ECO:0007669"/>
    <property type="project" value="TreeGrafter"/>
</dbReference>
<dbReference type="PANTHER" id="PTHR11566">
    <property type="entry name" value="DYNAMIN"/>
    <property type="match status" value="1"/>
</dbReference>